<sequence length="70" mass="8307">MKNSKKKKFWRSTRTFRRLPASCFSFAFYSFGSSTVLVAGVRRRYNRETRRRINFLLWKFSSGSAQISSL</sequence>
<dbReference type="EMBL" id="JAGGNH010000006">
    <property type="protein sequence ID" value="KAJ0968931.1"/>
    <property type="molecule type" value="Genomic_DNA"/>
</dbReference>
<reference evidence="1" key="2">
    <citation type="journal article" date="2022" name="Hortic Res">
        <title>The genome of Dioscorea zingiberensis sheds light on the biosynthesis, origin and evolution of the medicinally important diosgenin saponins.</title>
        <authorList>
            <person name="Li Y."/>
            <person name="Tan C."/>
            <person name="Li Z."/>
            <person name="Guo J."/>
            <person name="Li S."/>
            <person name="Chen X."/>
            <person name="Wang C."/>
            <person name="Dai X."/>
            <person name="Yang H."/>
            <person name="Song W."/>
            <person name="Hou L."/>
            <person name="Xu J."/>
            <person name="Tong Z."/>
            <person name="Xu A."/>
            <person name="Yuan X."/>
            <person name="Wang W."/>
            <person name="Yang Q."/>
            <person name="Chen L."/>
            <person name="Sun Z."/>
            <person name="Wang K."/>
            <person name="Pan B."/>
            <person name="Chen J."/>
            <person name="Bao Y."/>
            <person name="Liu F."/>
            <person name="Qi X."/>
            <person name="Gang D.R."/>
            <person name="Wen J."/>
            <person name="Li J."/>
        </authorList>
    </citation>
    <scope>NUCLEOTIDE SEQUENCE</scope>
    <source>
        <strain evidence="1">Dzin_1.0</strain>
    </source>
</reference>
<keyword evidence="2" id="KW-1185">Reference proteome</keyword>
<proteinExistence type="predicted"/>
<gene>
    <name evidence="1" type="ORF">J5N97_021808</name>
</gene>
<organism evidence="1 2">
    <name type="scientific">Dioscorea zingiberensis</name>
    <dbReference type="NCBI Taxonomy" id="325984"/>
    <lineage>
        <taxon>Eukaryota</taxon>
        <taxon>Viridiplantae</taxon>
        <taxon>Streptophyta</taxon>
        <taxon>Embryophyta</taxon>
        <taxon>Tracheophyta</taxon>
        <taxon>Spermatophyta</taxon>
        <taxon>Magnoliopsida</taxon>
        <taxon>Liliopsida</taxon>
        <taxon>Dioscoreales</taxon>
        <taxon>Dioscoreaceae</taxon>
        <taxon>Dioscorea</taxon>
    </lineage>
</organism>
<dbReference type="Proteomes" id="UP001085076">
    <property type="component" value="Miscellaneous, Linkage group lg06"/>
</dbReference>
<dbReference type="AlphaFoldDB" id="A0A9D5C985"/>
<reference evidence="1" key="1">
    <citation type="submission" date="2021-03" db="EMBL/GenBank/DDBJ databases">
        <authorList>
            <person name="Li Z."/>
            <person name="Yang C."/>
        </authorList>
    </citation>
    <scope>NUCLEOTIDE SEQUENCE</scope>
    <source>
        <strain evidence="1">Dzin_1.0</strain>
        <tissue evidence="1">Leaf</tissue>
    </source>
</reference>
<evidence type="ECO:0000313" key="1">
    <source>
        <dbReference type="EMBL" id="KAJ0968931.1"/>
    </source>
</evidence>
<comment type="caution">
    <text evidence="1">The sequence shown here is derived from an EMBL/GenBank/DDBJ whole genome shotgun (WGS) entry which is preliminary data.</text>
</comment>
<accession>A0A9D5C985</accession>
<evidence type="ECO:0000313" key="2">
    <source>
        <dbReference type="Proteomes" id="UP001085076"/>
    </source>
</evidence>
<protein>
    <submittedName>
        <fullName evidence="1">Uncharacterized protein</fullName>
    </submittedName>
</protein>
<name>A0A9D5C985_9LILI</name>